<name>A0ABW2J6F5_9BURK</name>
<gene>
    <name evidence="1" type="ORF">ACFQO0_10830</name>
</gene>
<keyword evidence="2" id="KW-1185">Reference proteome</keyword>
<reference evidence="2" key="1">
    <citation type="journal article" date="2019" name="Int. J. Syst. Evol. Microbiol.">
        <title>The Global Catalogue of Microorganisms (GCM) 10K type strain sequencing project: providing services to taxonomists for standard genome sequencing and annotation.</title>
        <authorList>
            <consortium name="The Broad Institute Genomics Platform"/>
            <consortium name="The Broad Institute Genome Sequencing Center for Infectious Disease"/>
            <person name="Wu L."/>
            <person name="Ma J."/>
        </authorList>
    </citation>
    <scope>NUCLEOTIDE SEQUENCE [LARGE SCALE GENOMIC DNA]</scope>
    <source>
        <strain evidence="2">CCUG 36956</strain>
    </source>
</reference>
<organism evidence="1 2">
    <name type="scientific">Herminiimonas aquatilis</name>
    <dbReference type="NCBI Taxonomy" id="345342"/>
    <lineage>
        <taxon>Bacteria</taxon>
        <taxon>Pseudomonadati</taxon>
        <taxon>Pseudomonadota</taxon>
        <taxon>Betaproteobacteria</taxon>
        <taxon>Burkholderiales</taxon>
        <taxon>Oxalobacteraceae</taxon>
        <taxon>Herminiimonas</taxon>
    </lineage>
</organism>
<dbReference type="Proteomes" id="UP001596379">
    <property type="component" value="Unassembled WGS sequence"/>
</dbReference>
<dbReference type="RefSeq" id="WP_382234496.1">
    <property type="nucleotide sequence ID" value="NZ_JBHTCC010000002.1"/>
</dbReference>
<accession>A0ABW2J6F5</accession>
<comment type="caution">
    <text evidence="1">The sequence shown here is derived from an EMBL/GenBank/DDBJ whole genome shotgun (WGS) entry which is preliminary data.</text>
</comment>
<dbReference type="EMBL" id="JBHTCC010000002">
    <property type="protein sequence ID" value="MFC7298927.1"/>
    <property type="molecule type" value="Genomic_DNA"/>
</dbReference>
<sequence length="98" mass="11349">MNRTDNAILELATAFCSLKAHNKQLYMKALRSLVDLAVSEEKVKRISMIETDMQYVGQVLNRARRSTQIVHDERRGDYVCRRKGDRRSANKQSNVVDH</sequence>
<evidence type="ECO:0000313" key="2">
    <source>
        <dbReference type="Proteomes" id="UP001596379"/>
    </source>
</evidence>
<protein>
    <submittedName>
        <fullName evidence="1">Uncharacterized protein</fullName>
    </submittedName>
</protein>
<proteinExistence type="predicted"/>
<evidence type="ECO:0000313" key="1">
    <source>
        <dbReference type="EMBL" id="MFC7298927.1"/>
    </source>
</evidence>